<evidence type="ECO:0000313" key="1">
    <source>
        <dbReference type="EMBL" id="MBC1374389.1"/>
    </source>
</evidence>
<dbReference type="EMBL" id="JAARPH010000001">
    <property type="protein sequence ID" value="MBC1374389.1"/>
    <property type="molecule type" value="Genomic_DNA"/>
</dbReference>
<proteinExistence type="predicted"/>
<dbReference type="Proteomes" id="UP000518829">
    <property type="component" value="Unassembled WGS sequence"/>
</dbReference>
<name>A0A7X1DDH5_9LIST</name>
<dbReference type="EMBL" id="JAARZO010000001">
    <property type="protein sequence ID" value="MBC2286655.1"/>
    <property type="molecule type" value="Genomic_DNA"/>
</dbReference>
<comment type="caution">
    <text evidence="2">The sequence shown here is derived from an EMBL/GenBank/DDBJ whole genome shotgun (WGS) entry which is preliminary data.</text>
</comment>
<dbReference type="RefSeq" id="WP_185318589.1">
    <property type="nucleotide sequence ID" value="NZ_JAARPH010000001.1"/>
</dbReference>
<dbReference type="AlphaFoldDB" id="A0A7X1DDH5"/>
<organism evidence="2 4">
    <name type="scientific">Listeria farberi</name>
    <dbReference type="NCBI Taxonomy" id="2713500"/>
    <lineage>
        <taxon>Bacteria</taxon>
        <taxon>Bacillati</taxon>
        <taxon>Bacillota</taxon>
        <taxon>Bacilli</taxon>
        <taxon>Bacillales</taxon>
        <taxon>Listeriaceae</taxon>
        <taxon>Listeria</taxon>
    </lineage>
</organism>
<evidence type="ECO:0000313" key="4">
    <source>
        <dbReference type="Proteomes" id="UP000558070"/>
    </source>
</evidence>
<evidence type="ECO:0000313" key="2">
    <source>
        <dbReference type="EMBL" id="MBC2286655.1"/>
    </source>
</evidence>
<protein>
    <submittedName>
        <fullName evidence="2">Uncharacterized protein</fullName>
    </submittedName>
</protein>
<evidence type="ECO:0000313" key="3">
    <source>
        <dbReference type="Proteomes" id="UP000518829"/>
    </source>
</evidence>
<gene>
    <name evidence="1" type="ORF">HB839_02475</name>
    <name evidence="2" type="ORF">HCB47_03255</name>
</gene>
<accession>A0A7X1DDH5</accession>
<keyword evidence="3" id="KW-1185">Reference proteome</keyword>
<reference evidence="3 4" key="1">
    <citation type="submission" date="2020-03" db="EMBL/GenBank/DDBJ databases">
        <title>Soil Listeria distribution.</title>
        <authorList>
            <person name="Liao J."/>
            <person name="Wiedmann M."/>
        </authorList>
    </citation>
    <scope>NUCLEOTIDE SEQUENCE [LARGE SCALE GENOMIC DNA]</scope>
    <source>
        <strain evidence="2 4">FSL L7-0072</strain>
        <strain evidence="1 3">FSL L7-1699</strain>
    </source>
</reference>
<sequence length="267" mass="30802">MAYKIPAYIPKTDSKIDYPWDDTMIDEMLDYHYAKSVCDTLSNISLRAKIALNIGVYEWVLAYLGNLSDKVEPYQVVEASWCANINKFYINYMEFEQEDFTGPINGPLWCGLTSVILTLYVSDNIADVENLDKYDYEDQQLYGGNDENAEIGLVGNISLALHILPVNQAQLFKTWLENISKRFIHLYLMPEEDEYSNLFGYNSEKDWLGDYVPREALDPQMDYQPNDALILSKIFLQSVDYKSNPYLVLPEALIGKVKKPYSFIPEI</sequence>
<dbReference type="Proteomes" id="UP000558070">
    <property type="component" value="Unassembled WGS sequence"/>
</dbReference>